<sequence>MGTCRIWKSALSIVKGRGRVTEVIGVTILRVHRNFGFQMCEPKSISMVDFVER</sequence>
<dbReference type="AlphaFoldDB" id="A0A256FR35"/>
<comment type="caution">
    <text evidence="1">The sequence shown here is derived from an EMBL/GenBank/DDBJ whole genome shotgun (WGS) entry which is preliminary data.</text>
</comment>
<name>A0A256FR35_9HYPH</name>
<reference evidence="1 2" key="1">
    <citation type="submission" date="2017-07" db="EMBL/GenBank/DDBJ databases">
        <title>Phylogenetic study on the rhizospheric bacterium Ochrobactrum sp. A44.</title>
        <authorList>
            <person name="Krzyzanowska D.M."/>
            <person name="Ossowicki A."/>
            <person name="Rajewska M."/>
            <person name="Maciag T."/>
            <person name="Kaczynski Z."/>
            <person name="Czerwicka M."/>
            <person name="Jafra S."/>
        </authorList>
    </citation>
    <scope>NUCLEOTIDE SEQUENCE [LARGE SCALE GENOMIC DNA]</scope>
    <source>
        <strain evidence="1 2">OgA9a</strain>
    </source>
</reference>
<dbReference type="Proteomes" id="UP000216478">
    <property type="component" value="Unassembled WGS sequence"/>
</dbReference>
<accession>A0A256FR35</accession>
<organism evidence="1 2">
    <name type="scientific">Brucella grignonensis</name>
    <dbReference type="NCBI Taxonomy" id="94627"/>
    <lineage>
        <taxon>Bacteria</taxon>
        <taxon>Pseudomonadati</taxon>
        <taxon>Pseudomonadota</taxon>
        <taxon>Alphaproteobacteria</taxon>
        <taxon>Hyphomicrobiales</taxon>
        <taxon>Brucellaceae</taxon>
        <taxon>Brucella/Ochrobactrum group</taxon>
        <taxon>Brucella</taxon>
    </lineage>
</organism>
<dbReference type="EMBL" id="NNRL01000148">
    <property type="protein sequence ID" value="OYR16901.1"/>
    <property type="molecule type" value="Genomic_DNA"/>
</dbReference>
<evidence type="ECO:0000313" key="1">
    <source>
        <dbReference type="EMBL" id="OYR16901.1"/>
    </source>
</evidence>
<keyword evidence="2" id="KW-1185">Reference proteome</keyword>
<proteinExistence type="predicted"/>
<evidence type="ECO:0000313" key="2">
    <source>
        <dbReference type="Proteomes" id="UP000216478"/>
    </source>
</evidence>
<gene>
    <name evidence="1" type="ORF">CEV33_4026</name>
</gene>
<protein>
    <submittedName>
        <fullName evidence="1">Uncharacterized protein</fullName>
    </submittedName>
</protein>